<keyword evidence="4" id="KW-0328">Glycosyltransferase</keyword>
<keyword evidence="11" id="KW-1015">Disulfide bond</keyword>
<keyword evidence="5" id="KW-0808">Transferase</keyword>
<dbReference type="GO" id="GO:0016757">
    <property type="term" value="F:glycosyltransferase activity"/>
    <property type="evidence" value="ECO:0007669"/>
    <property type="project" value="UniProtKB-KW"/>
</dbReference>
<evidence type="ECO:0000256" key="3">
    <source>
        <dbReference type="ARBA" id="ARBA00010271"/>
    </source>
</evidence>
<evidence type="ECO:0000256" key="6">
    <source>
        <dbReference type="ARBA" id="ARBA00022692"/>
    </source>
</evidence>
<dbReference type="GeneID" id="100909083"/>
<sequence length="776" mass="89500">MRALQRYALLGFLVVSLTATVAILHARNRPPRDTTSDDFQFDRLSSFWSGYHSKWSDRGRNSSRNTDNHPELCRFHSCFEFDRCRNGFRVYIYPLEDGQAVSATYMKLLSAIRRSRFYTSNPEEACLFVPNVDTLDRDILSDEYVRSAQARLWNLPHWNGGRNHLIFNLFSGSWPDYSQDLGFDPGLAMLAKSSAPETIFRPGYDISIPLFPRTHPEIGGEPGFSSSESKIITPLRKRFLLTFKGKRYLYGIGSEIRNSLFHLNNVNDVLLLTTCKHGKQWKLKKDERCDSDNADYDKQDYTVLMQNSTFCLVPRGRRLGSFRFLESLQAGCIPIVLSNDWRLPFDEVIDWKSATIRWDERLLFQLPHFLRSSGLTPDSARVAQLRQQSQILWGSYLNSIEKIVQTTLQIIADRVESEQAKSITSWNTFPGALHSVQSEFTWRRWNLPWNSCWSQQSCGRPLAADVSTGNQRQVASLTKFTAVVYTTLPYTRQSFPQTQLYRLLKNVLKSKHCDKILLLLNMENYPRSREPRENNRTEKFSDGDLLLNAKLPSSVVPIRVSKTSDRFRPFEQIVTDAVLSLDEDVTLTTEEIDFAFLVWKQFRQQIVGYPARSHFWDERRSRWSYSSKWSNEYSMVLTSAAFYHSYYNALFTSLLTPRLIDFVNQVQNCEDILMNFLVTDVTSLPPVKVTQRKQYRDTSNAGVGAVGALNNHFPSAWNDPDHFRQRGECVARFASEFGRVALAHSVARYDPVLFKDPVSNLRKRFKIIDRIGSSGA</sequence>
<evidence type="ECO:0000256" key="11">
    <source>
        <dbReference type="ARBA" id="ARBA00023157"/>
    </source>
</evidence>
<dbReference type="KEGG" id="goe:100909083"/>
<organism evidence="15 16">
    <name type="scientific">Galendromus occidentalis</name>
    <name type="common">western predatory mite</name>
    <dbReference type="NCBI Taxonomy" id="34638"/>
    <lineage>
        <taxon>Eukaryota</taxon>
        <taxon>Metazoa</taxon>
        <taxon>Ecdysozoa</taxon>
        <taxon>Arthropoda</taxon>
        <taxon>Chelicerata</taxon>
        <taxon>Arachnida</taxon>
        <taxon>Acari</taxon>
        <taxon>Parasitiformes</taxon>
        <taxon>Mesostigmata</taxon>
        <taxon>Gamasina</taxon>
        <taxon>Phytoseioidea</taxon>
        <taxon>Phytoseiidae</taxon>
        <taxon>Typhlodrominae</taxon>
        <taxon>Galendromus</taxon>
    </lineage>
</organism>
<dbReference type="RefSeq" id="XP_018495594.1">
    <property type="nucleotide sequence ID" value="XM_018640078.1"/>
</dbReference>
<dbReference type="PANTHER" id="PTHR48261">
    <property type="entry name" value="ACETYLGLUCOSAMINYLTRANSFERASE"/>
    <property type="match status" value="1"/>
</dbReference>
<evidence type="ECO:0000256" key="4">
    <source>
        <dbReference type="ARBA" id="ARBA00022676"/>
    </source>
</evidence>
<evidence type="ECO:0000256" key="5">
    <source>
        <dbReference type="ARBA" id="ARBA00022679"/>
    </source>
</evidence>
<protein>
    <submittedName>
        <fullName evidence="16">Exostosin-1a</fullName>
    </submittedName>
</protein>
<evidence type="ECO:0000256" key="12">
    <source>
        <dbReference type="ARBA" id="ARBA00023180"/>
    </source>
</evidence>
<keyword evidence="15" id="KW-1185">Reference proteome</keyword>
<evidence type="ECO:0000313" key="16">
    <source>
        <dbReference type="RefSeq" id="XP_018495594.1"/>
    </source>
</evidence>
<dbReference type="Gene3D" id="3.90.550.10">
    <property type="entry name" value="Spore Coat Polysaccharide Biosynthesis Protein SpsA, Chain A"/>
    <property type="match status" value="1"/>
</dbReference>
<dbReference type="InterPro" id="IPR040911">
    <property type="entry name" value="Exostosin_GT47"/>
</dbReference>
<dbReference type="GO" id="GO:0015012">
    <property type="term" value="P:heparan sulfate proteoglycan biosynthetic process"/>
    <property type="evidence" value="ECO:0007669"/>
    <property type="project" value="UniProtKB-ARBA"/>
</dbReference>
<evidence type="ECO:0000256" key="8">
    <source>
        <dbReference type="ARBA" id="ARBA00022968"/>
    </source>
</evidence>
<comment type="similarity">
    <text evidence="3">Belongs to the glycosyltransferase 47 family.</text>
</comment>
<keyword evidence="7" id="KW-0256">Endoplasmic reticulum</keyword>
<keyword evidence="9" id="KW-1133">Transmembrane helix</keyword>
<dbReference type="Pfam" id="PF03016">
    <property type="entry name" value="Exostosin_GT47"/>
    <property type="match status" value="1"/>
</dbReference>
<dbReference type="AlphaFoldDB" id="A0AAJ7PA24"/>
<evidence type="ECO:0000256" key="1">
    <source>
        <dbReference type="ARBA" id="ARBA00004648"/>
    </source>
</evidence>
<dbReference type="InterPro" id="IPR029044">
    <property type="entry name" value="Nucleotide-diphossugar_trans"/>
</dbReference>
<evidence type="ECO:0000256" key="2">
    <source>
        <dbReference type="ARBA" id="ARBA00004922"/>
    </source>
</evidence>
<dbReference type="InterPro" id="IPR004263">
    <property type="entry name" value="Exostosin"/>
</dbReference>
<evidence type="ECO:0000313" key="15">
    <source>
        <dbReference type="Proteomes" id="UP000694867"/>
    </source>
</evidence>
<reference evidence="16" key="1">
    <citation type="submission" date="2025-08" db="UniProtKB">
        <authorList>
            <consortium name="RefSeq"/>
        </authorList>
    </citation>
    <scope>IDENTIFICATION</scope>
</reference>
<evidence type="ECO:0000256" key="9">
    <source>
        <dbReference type="ARBA" id="ARBA00022989"/>
    </source>
</evidence>
<dbReference type="PANTHER" id="PTHR48261:SF3">
    <property type="entry name" value="EXOSTOSIN GLYCOSYLTRANSFERASE 1"/>
    <property type="match status" value="1"/>
</dbReference>
<feature type="domain" description="Glycosyl transferase 64" evidence="14">
    <location>
        <begin position="480"/>
        <end position="754"/>
    </location>
</feature>
<dbReference type="GO" id="GO:0005789">
    <property type="term" value="C:endoplasmic reticulum membrane"/>
    <property type="evidence" value="ECO:0007669"/>
    <property type="project" value="UniProtKB-SubCell"/>
</dbReference>
<dbReference type="InterPro" id="IPR015338">
    <property type="entry name" value="GT64_dom"/>
</dbReference>
<gene>
    <name evidence="16" type="primary">LOC100909083</name>
</gene>
<keyword evidence="10" id="KW-0472">Membrane</keyword>
<dbReference type="Pfam" id="PF09258">
    <property type="entry name" value="Glyco_transf_64"/>
    <property type="match status" value="1"/>
</dbReference>
<comment type="pathway">
    <text evidence="2">Protein modification; protein glycosylation.</text>
</comment>
<accession>A0AAJ7PA24</accession>
<keyword evidence="8" id="KW-0735">Signal-anchor</keyword>
<feature type="domain" description="Exostosin GT47" evidence="13">
    <location>
        <begin position="85"/>
        <end position="371"/>
    </location>
</feature>
<comment type="subcellular location">
    <subcellularLocation>
        <location evidence="1">Endoplasmic reticulum membrane</location>
        <topology evidence="1">Single-pass type II membrane protein</topology>
    </subcellularLocation>
</comment>
<proteinExistence type="inferred from homology"/>
<name>A0AAJ7PA24_9ACAR</name>
<keyword evidence="12" id="KW-0325">Glycoprotein</keyword>
<dbReference type="Proteomes" id="UP000694867">
    <property type="component" value="Unplaced"/>
</dbReference>
<evidence type="ECO:0000259" key="14">
    <source>
        <dbReference type="Pfam" id="PF09258"/>
    </source>
</evidence>
<evidence type="ECO:0000256" key="10">
    <source>
        <dbReference type="ARBA" id="ARBA00023136"/>
    </source>
</evidence>
<keyword evidence="6" id="KW-0812">Transmembrane</keyword>
<evidence type="ECO:0000256" key="7">
    <source>
        <dbReference type="ARBA" id="ARBA00022824"/>
    </source>
</evidence>
<evidence type="ECO:0000259" key="13">
    <source>
        <dbReference type="Pfam" id="PF03016"/>
    </source>
</evidence>
<dbReference type="SUPFAM" id="SSF53448">
    <property type="entry name" value="Nucleotide-diphospho-sugar transferases"/>
    <property type="match status" value="1"/>
</dbReference>